<accession>D7E644</accession>
<dbReference type="InterPro" id="IPR002821">
    <property type="entry name" value="Hydantoinase_A"/>
</dbReference>
<dbReference type="GO" id="GO:0005829">
    <property type="term" value="C:cytosol"/>
    <property type="evidence" value="ECO:0007669"/>
    <property type="project" value="TreeGrafter"/>
</dbReference>
<evidence type="ECO:0000259" key="1">
    <source>
        <dbReference type="Pfam" id="PF01968"/>
    </source>
</evidence>
<dbReference type="InterPro" id="IPR045079">
    <property type="entry name" value="Oxoprolinase-like"/>
</dbReference>
<dbReference type="Pfam" id="PF05378">
    <property type="entry name" value="Hydant_A_N"/>
    <property type="match status" value="1"/>
</dbReference>
<dbReference type="PANTHER" id="PTHR11365:SF2">
    <property type="entry name" value="5-OXOPROLINASE"/>
    <property type="match status" value="1"/>
</dbReference>
<feature type="domain" description="Hydantoinase/oxoprolinase N-terminal" evidence="2">
    <location>
        <begin position="5"/>
        <end position="158"/>
    </location>
</feature>
<sequence length="645" mass="71844">MEYSLGIDAGGTYTDVVIMRNHDGVIVDFYKSLTTYPDLVEGVKNAIDGLDCSYLKGVNIVSVSTTLATNTVLENTGYPVGLVLVGDYEVPEDLDVEHYIVVSGGHTTRGDEASKLDEEKVEDFIKNVKDKVSAFAVSSYFSVRNPDHELRVKQKIKELTDYPVVCGHELSQDLGVYERGITAYLNAQLLPITTKFIDSVKYEIERRGIDAKMRMLKCDGSIVGINEALEKPIELIFSGPSASLMGAAYLTNLDSCAVVDIGGTSTDVSLMENGLPELVDTGAVVGGWQTKVRALRMETSAMGGDSHVWVKNQTIRIGPRRVTPLCVAAETYPGLVNKLKKERISSSKQLTENIQPTKFYVKTREKPVNLTESESRILELIENNEPASINEIFRETFTPDIYLNSLIQKRLIQPIGFTPTDALHILGDYEYWNINASHIGATLLSRLVNTLNYKFCGQVKDKVTHNLALNLTSFVLKNVDRSEIDKILHDSHLSKIKILIPLILIGASAQVYQNNLKKSIDADIRVPEFAEVGNAVGAIAGKGVKRVYILIKSVYDYENNMMKAVVFSPGRRDEFYDYDEALEFTKKRGHELIFNYMDEAGLDKNGVKIEMNRDDISMDGSSRTPVETNLVFVGVWNINYKKSKK</sequence>
<evidence type="ECO:0000259" key="2">
    <source>
        <dbReference type="Pfam" id="PF05378"/>
    </source>
</evidence>
<organism evidence="3 4">
    <name type="scientific">Methanohalobium evestigatum (strain ATCC BAA-1072 / DSM 3721 / NBRC 107634 / OCM 161 / Z-7303)</name>
    <dbReference type="NCBI Taxonomy" id="644295"/>
    <lineage>
        <taxon>Archaea</taxon>
        <taxon>Methanobacteriati</taxon>
        <taxon>Methanobacteriota</taxon>
        <taxon>Stenosarchaea group</taxon>
        <taxon>Methanomicrobia</taxon>
        <taxon>Methanosarcinales</taxon>
        <taxon>Methanosarcinaceae</taxon>
        <taxon>Methanohalobium</taxon>
    </lineage>
</organism>
<dbReference type="Pfam" id="PF01968">
    <property type="entry name" value="Hydantoinase_A"/>
    <property type="match status" value="1"/>
</dbReference>
<proteinExistence type="predicted"/>
<dbReference type="GeneID" id="9345746"/>
<dbReference type="KEGG" id="mev:Metev_0135"/>
<name>D7E644_METEZ</name>
<evidence type="ECO:0000313" key="4">
    <source>
        <dbReference type="Proteomes" id="UP000000391"/>
    </source>
</evidence>
<dbReference type="EMBL" id="CP002069">
    <property type="protein sequence ID" value="ADI73066.1"/>
    <property type="molecule type" value="Genomic_DNA"/>
</dbReference>
<dbReference type="InterPro" id="IPR008040">
    <property type="entry name" value="Hydant_A_N"/>
</dbReference>
<dbReference type="Proteomes" id="UP000000391">
    <property type="component" value="Chromosome"/>
</dbReference>
<dbReference type="STRING" id="644295.Metev_0135"/>
<feature type="domain" description="Hydantoinase A/oxoprolinase" evidence="1">
    <location>
        <begin position="179"/>
        <end position="321"/>
    </location>
</feature>
<dbReference type="OrthoDB" id="8261at2157"/>
<dbReference type="RefSeq" id="WP_013193634.1">
    <property type="nucleotide sequence ID" value="NC_014253.1"/>
</dbReference>
<reference evidence="3 4" key="1">
    <citation type="submission" date="2010-06" db="EMBL/GenBank/DDBJ databases">
        <title>Complete sequence chromosome of Methanohalobium evestigatum Z-7303.</title>
        <authorList>
            <consortium name="US DOE Joint Genome Institute"/>
            <person name="Lucas S."/>
            <person name="Copeland A."/>
            <person name="Lapidus A."/>
            <person name="Cheng J.-F."/>
            <person name="Bruce D."/>
            <person name="Goodwin L."/>
            <person name="Pitluck S."/>
            <person name="Saunders E."/>
            <person name="Detter J.C."/>
            <person name="Han C."/>
            <person name="Tapia R."/>
            <person name="Land M."/>
            <person name="Hauser L."/>
            <person name="Kyrpides N."/>
            <person name="Mikhailova N."/>
            <person name="Sieprawska-Lupa M."/>
            <person name="Whitman W.B."/>
            <person name="Anderson I."/>
            <person name="Woyke T."/>
        </authorList>
    </citation>
    <scope>NUCLEOTIDE SEQUENCE [LARGE SCALE GENOMIC DNA]</scope>
    <source>
        <strain evidence="4">ATCC BAA-1072 / DSM 3721 / NBRC 107634 / OCM 161 / Z-7303</strain>
    </source>
</reference>
<dbReference type="GO" id="GO:0006749">
    <property type="term" value="P:glutathione metabolic process"/>
    <property type="evidence" value="ECO:0007669"/>
    <property type="project" value="TreeGrafter"/>
</dbReference>
<dbReference type="AlphaFoldDB" id="D7E644"/>
<dbReference type="HOGENOM" id="CLU_014140_1_0_2"/>
<dbReference type="PANTHER" id="PTHR11365">
    <property type="entry name" value="5-OXOPROLINASE RELATED"/>
    <property type="match status" value="1"/>
</dbReference>
<dbReference type="SUPFAM" id="SSF53067">
    <property type="entry name" value="Actin-like ATPase domain"/>
    <property type="match status" value="2"/>
</dbReference>
<dbReference type="InterPro" id="IPR043129">
    <property type="entry name" value="ATPase_NBD"/>
</dbReference>
<dbReference type="GO" id="GO:0017168">
    <property type="term" value="F:5-oxoprolinase (ATP-hydrolyzing) activity"/>
    <property type="evidence" value="ECO:0007669"/>
    <property type="project" value="TreeGrafter"/>
</dbReference>
<evidence type="ECO:0000313" key="3">
    <source>
        <dbReference type="EMBL" id="ADI73066.1"/>
    </source>
</evidence>
<gene>
    <name evidence="3" type="ordered locus">Metev_0135</name>
</gene>
<protein>
    <submittedName>
        <fullName evidence="3">Hydantoinase/oxoprolinase</fullName>
    </submittedName>
</protein>
<keyword evidence="4" id="KW-1185">Reference proteome</keyword>